<name>A0AAI8YMN5_9PEZI</name>
<dbReference type="SUPFAM" id="SSF56112">
    <property type="entry name" value="Protein kinase-like (PK-like)"/>
    <property type="match status" value="1"/>
</dbReference>
<accession>A0AAI8YMN5</accession>
<sequence length="458" mass="51442">MDERLTNEELRNRCLVGLEHEVIPLPEQTYHAIDDIERIVTLPHEAAHRDVDEVVLTANEAGGVRTLTPRPRDLRMHDFFIEHWTTGPHDEDVELSVRCFGSVFHLVISPKYIKAPELVKRHLESLHDLDTRDGSEVARQLTQPFESLMTSLAPEGPDTAGYLLSDYLYPQHFLLRAAANAEDTQITPRLSKRTSGTAPGDYILPRPRRAGFHQVGLGQSLGELQLEEWVPNIYSSDQIRLVPSAWSLENDVRLSGPTKVIAPDGTPYFFKRWCRFGNGPGASFRELATYRAIQEATTSGKLRRDLRISRLHGVVVDTDVETHPRFSDSPQSSDKASLGQGRQRLVGILLTFVDTNKPKWLGTLSDRVCCKDGKPTSALLSRWARELDECVAALHGADIIWGDVKPQNVLVDREDNIWATDFGGSHTVGWVDKEKRETIDGDLQGVERIKHFLESAAV</sequence>
<evidence type="ECO:0000313" key="2">
    <source>
        <dbReference type="EMBL" id="CAJ2510235.1"/>
    </source>
</evidence>
<evidence type="ECO:0000313" key="3">
    <source>
        <dbReference type="Proteomes" id="UP001295740"/>
    </source>
</evidence>
<dbReference type="InterPro" id="IPR011009">
    <property type="entry name" value="Kinase-like_dom_sf"/>
</dbReference>
<dbReference type="GO" id="GO:0005524">
    <property type="term" value="F:ATP binding"/>
    <property type="evidence" value="ECO:0007669"/>
    <property type="project" value="InterPro"/>
</dbReference>
<dbReference type="PROSITE" id="PS50011">
    <property type="entry name" value="PROTEIN_KINASE_DOM"/>
    <property type="match status" value="1"/>
</dbReference>
<feature type="domain" description="Protein kinase" evidence="1">
    <location>
        <begin position="270"/>
        <end position="458"/>
    </location>
</feature>
<comment type="caution">
    <text evidence="2">The sequence shown here is derived from an EMBL/GenBank/DDBJ whole genome shotgun (WGS) entry which is preliminary data.</text>
</comment>
<dbReference type="InterPro" id="IPR000719">
    <property type="entry name" value="Prot_kinase_dom"/>
</dbReference>
<proteinExistence type="predicted"/>
<organism evidence="2 3">
    <name type="scientific">Anthostomella pinea</name>
    <dbReference type="NCBI Taxonomy" id="933095"/>
    <lineage>
        <taxon>Eukaryota</taxon>
        <taxon>Fungi</taxon>
        <taxon>Dikarya</taxon>
        <taxon>Ascomycota</taxon>
        <taxon>Pezizomycotina</taxon>
        <taxon>Sordariomycetes</taxon>
        <taxon>Xylariomycetidae</taxon>
        <taxon>Xylariales</taxon>
        <taxon>Xylariaceae</taxon>
        <taxon>Anthostomella</taxon>
    </lineage>
</organism>
<dbReference type="AlphaFoldDB" id="A0AAI8YMN5"/>
<dbReference type="Gene3D" id="1.10.510.10">
    <property type="entry name" value="Transferase(Phosphotransferase) domain 1"/>
    <property type="match status" value="1"/>
</dbReference>
<reference evidence="2" key="1">
    <citation type="submission" date="2023-10" db="EMBL/GenBank/DDBJ databases">
        <authorList>
            <person name="Hackl T."/>
        </authorList>
    </citation>
    <scope>NUCLEOTIDE SEQUENCE</scope>
</reference>
<dbReference type="Proteomes" id="UP001295740">
    <property type="component" value="Unassembled WGS sequence"/>
</dbReference>
<dbReference type="EMBL" id="CAUWAG010000013">
    <property type="protein sequence ID" value="CAJ2510235.1"/>
    <property type="molecule type" value="Genomic_DNA"/>
</dbReference>
<dbReference type="GO" id="GO:0004672">
    <property type="term" value="F:protein kinase activity"/>
    <property type="evidence" value="ECO:0007669"/>
    <property type="project" value="InterPro"/>
</dbReference>
<protein>
    <submittedName>
        <fullName evidence="2">Uu.00g061350.m01.CDS01</fullName>
    </submittedName>
</protein>
<keyword evidence="3" id="KW-1185">Reference proteome</keyword>
<gene>
    <name evidence="2" type="ORF">KHLLAP_LOCUS10703</name>
</gene>
<evidence type="ECO:0000259" key="1">
    <source>
        <dbReference type="PROSITE" id="PS50011"/>
    </source>
</evidence>